<evidence type="ECO:0000313" key="1">
    <source>
        <dbReference type="EMBL" id="GKX55430.1"/>
    </source>
</evidence>
<dbReference type="AlphaFoldDB" id="A0AAV5N1M7"/>
<sequence length="49" mass="5511">MFEKHFGHYGPFETKAKTGLGCVNVHSRERMAGLVLIPNPLFHGTQLDE</sequence>
<comment type="caution">
    <text evidence="1">The sequence shown here is derived from an EMBL/GenBank/DDBJ whole genome shotgun (WGS) entry which is preliminary data.</text>
</comment>
<dbReference type="Proteomes" id="UP001058124">
    <property type="component" value="Unassembled WGS sequence"/>
</dbReference>
<keyword evidence="2" id="KW-1185">Reference proteome</keyword>
<gene>
    <name evidence="1" type="ORF">SOASR030_15420</name>
</gene>
<evidence type="ECO:0000313" key="2">
    <source>
        <dbReference type="Proteomes" id="UP001058124"/>
    </source>
</evidence>
<organism evidence="1 2">
    <name type="scientific">Leminorella grimontii</name>
    <dbReference type="NCBI Taxonomy" id="82981"/>
    <lineage>
        <taxon>Bacteria</taxon>
        <taxon>Pseudomonadati</taxon>
        <taxon>Pseudomonadota</taxon>
        <taxon>Gammaproteobacteria</taxon>
        <taxon>Enterobacterales</taxon>
        <taxon>Budviciaceae</taxon>
        <taxon>Leminorella</taxon>
    </lineage>
</organism>
<proteinExistence type="predicted"/>
<protein>
    <submittedName>
        <fullName evidence="1">Uncharacterized protein</fullName>
    </submittedName>
</protein>
<reference evidence="1" key="1">
    <citation type="submission" date="2022-06" db="EMBL/GenBank/DDBJ databases">
        <title>Draft genome sequences of Leminorella grimontii str. JCM5902.</title>
        <authorList>
            <person name="Wakabayashi Y."/>
            <person name="Kojima K."/>
        </authorList>
    </citation>
    <scope>NUCLEOTIDE SEQUENCE</scope>
    <source>
        <strain evidence="1">JCM 5902</strain>
    </source>
</reference>
<name>A0AAV5N1M7_9GAMM</name>
<dbReference type="EMBL" id="BRLH01000002">
    <property type="protein sequence ID" value="GKX55430.1"/>
    <property type="molecule type" value="Genomic_DNA"/>
</dbReference>
<accession>A0AAV5N1M7</accession>